<dbReference type="InterPro" id="IPR023313">
    <property type="entry name" value="UBQ-conjugating_AS"/>
</dbReference>
<keyword evidence="4" id="KW-0067">ATP-binding</keyword>
<evidence type="ECO:0000256" key="2">
    <source>
        <dbReference type="ARBA" id="ARBA00022786"/>
    </source>
</evidence>
<keyword evidence="1" id="KW-0808">Transferase</keyword>
<accession>A0A0H5QVA2</accession>
<feature type="domain" description="UBC core" evidence="5">
    <location>
        <begin position="14"/>
        <end position="176"/>
    </location>
</feature>
<dbReference type="FunFam" id="3.10.110.10:FF:000051">
    <property type="entry name" value="ubiquitin-conjugating enzyme E2 R2-like"/>
    <property type="match status" value="1"/>
</dbReference>
<dbReference type="InterPro" id="IPR016135">
    <property type="entry name" value="UBQ-conjugating_enzyme/RWD"/>
</dbReference>
<name>A0A0H5QVA2_9EUKA</name>
<evidence type="ECO:0000256" key="3">
    <source>
        <dbReference type="PROSITE-ProRule" id="PRU10133"/>
    </source>
</evidence>
<dbReference type="PROSITE" id="PS00183">
    <property type="entry name" value="UBC_1"/>
    <property type="match status" value="1"/>
</dbReference>
<dbReference type="PANTHER" id="PTHR24067">
    <property type="entry name" value="UBIQUITIN-CONJUGATING ENZYME E2"/>
    <property type="match status" value="1"/>
</dbReference>
<organism evidence="6">
    <name type="scientific">Spongospora subterranea</name>
    <dbReference type="NCBI Taxonomy" id="70186"/>
    <lineage>
        <taxon>Eukaryota</taxon>
        <taxon>Sar</taxon>
        <taxon>Rhizaria</taxon>
        <taxon>Endomyxa</taxon>
        <taxon>Phytomyxea</taxon>
        <taxon>Plasmodiophorida</taxon>
        <taxon>Plasmodiophoridae</taxon>
        <taxon>Spongospora</taxon>
    </lineage>
</organism>
<evidence type="ECO:0000256" key="1">
    <source>
        <dbReference type="ARBA" id="ARBA00022679"/>
    </source>
</evidence>
<sequence>MMDGNTKSTSSGQYGAILLRNQLKELMKNPVDGFSVGLVDDDNMFEWQIMIEGPAGTMFEGGLFPALLKFPLSYPNSPPVMTFQTPDFWHPNVYPDGRVCISILHEAKVDNFNQQELMEEKWRPILGVESILVSVVSLLSDPNFESPANIDASINMQRDPEGYRKRIRRLVRRSVEFE</sequence>
<dbReference type="EMBL" id="HACM01005377">
    <property type="protein sequence ID" value="CRZ05819.1"/>
    <property type="molecule type" value="Transcribed_RNA"/>
</dbReference>
<dbReference type="Pfam" id="PF00179">
    <property type="entry name" value="UQ_con"/>
    <property type="match status" value="1"/>
</dbReference>
<evidence type="ECO:0000313" key="6">
    <source>
        <dbReference type="EMBL" id="CRZ05820.1"/>
    </source>
</evidence>
<evidence type="ECO:0000256" key="4">
    <source>
        <dbReference type="RuleBase" id="RU362109"/>
    </source>
</evidence>
<comment type="similarity">
    <text evidence="4">Belongs to the ubiquitin-conjugating enzyme family.</text>
</comment>
<protein>
    <recommendedName>
        <fullName evidence="5">UBC core domain-containing protein</fullName>
    </recommendedName>
</protein>
<dbReference type="InterPro" id="IPR050113">
    <property type="entry name" value="Ub_conjugating_enzyme"/>
</dbReference>
<dbReference type="GO" id="GO:0005524">
    <property type="term" value="F:ATP binding"/>
    <property type="evidence" value="ECO:0007669"/>
    <property type="project" value="UniProtKB-UniRule"/>
</dbReference>
<dbReference type="AlphaFoldDB" id="A0A0H5QVA2"/>
<dbReference type="SMART" id="SM00212">
    <property type="entry name" value="UBCc"/>
    <property type="match status" value="1"/>
</dbReference>
<evidence type="ECO:0000259" key="5">
    <source>
        <dbReference type="PROSITE" id="PS50127"/>
    </source>
</evidence>
<dbReference type="EMBL" id="HACM01005378">
    <property type="protein sequence ID" value="CRZ05820.1"/>
    <property type="molecule type" value="Transcribed_RNA"/>
</dbReference>
<dbReference type="Gene3D" id="3.10.110.10">
    <property type="entry name" value="Ubiquitin Conjugating Enzyme"/>
    <property type="match status" value="1"/>
</dbReference>
<keyword evidence="4" id="KW-0547">Nucleotide-binding</keyword>
<dbReference type="InterPro" id="IPR000608">
    <property type="entry name" value="UBC"/>
</dbReference>
<proteinExistence type="inferred from homology"/>
<dbReference type="CDD" id="cd23795">
    <property type="entry name" value="UBCc_UBE2G1"/>
    <property type="match status" value="1"/>
</dbReference>
<feature type="active site" description="Glycyl thioester intermediate" evidence="3">
    <location>
        <position position="100"/>
    </location>
</feature>
<dbReference type="SUPFAM" id="SSF54495">
    <property type="entry name" value="UBC-like"/>
    <property type="match status" value="1"/>
</dbReference>
<reference evidence="6" key="1">
    <citation type="submission" date="2015-04" db="EMBL/GenBank/DDBJ databases">
        <title>The genome sequence of the plant pathogenic Rhizarian Plasmodiophora brassicae reveals insights in its biotrophic life cycle and the origin of chitin synthesis.</title>
        <authorList>
            <person name="Schwelm A."/>
            <person name="Fogelqvist J."/>
            <person name="Knaust A."/>
            <person name="Julke S."/>
            <person name="Lilja T."/>
            <person name="Dhandapani V."/>
            <person name="Bonilla-Rosso G."/>
            <person name="Karlsson M."/>
            <person name="Shevchenko A."/>
            <person name="Choi S.R."/>
            <person name="Kim H.G."/>
            <person name="Park J.Y."/>
            <person name="Lim Y.P."/>
            <person name="Ludwig-Muller J."/>
            <person name="Dixelius C."/>
        </authorList>
    </citation>
    <scope>NUCLEOTIDE SEQUENCE</scope>
    <source>
        <tissue evidence="6">Potato root galls</tissue>
    </source>
</reference>
<dbReference type="PROSITE" id="PS50127">
    <property type="entry name" value="UBC_2"/>
    <property type="match status" value="1"/>
</dbReference>
<keyword evidence="2 4" id="KW-0833">Ubl conjugation pathway</keyword>
<dbReference type="GO" id="GO:0016740">
    <property type="term" value="F:transferase activity"/>
    <property type="evidence" value="ECO:0007669"/>
    <property type="project" value="UniProtKB-KW"/>
</dbReference>